<dbReference type="GeneID" id="72000009"/>
<sequence>MATSTQHVVGDFDGFATGTGPRLCVSVPTVQRETSSAEAHRPTWTTINEAKAKYRRPARLPSHTRRPFYASDKKAVCEMHIANPRMTHQQIADQFQVSRSIITRVLKDKEKWMKSKHVDGPKFARNVKRRLKFWPIDRELKPWLLQCRNEKVTVTDKMIIDRAILVAEDEGMREGGHSRQFRCGRAWTELARENAFGSFPLDMPFWIQIPDERGNYPLRSPPCKGKYDDMDWEIIGDFVQYTPRPAPIESTTSESHAPPVSQTISPSSSPSTSATPIATPISPFDPMHPYWRRSGSDIAWGDVSGLLQDDCQDHTEPLGDFRAQSPQEHVVQPFVVGGPSRSPSRPGHSPAYSLATPGSVTYPEATAHDPSAGEPFHVPYTYGGYQESFLRGSKD</sequence>
<dbReference type="InterPro" id="IPR009057">
    <property type="entry name" value="Homeodomain-like_sf"/>
</dbReference>
<dbReference type="Proteomes" id="UP000814176">
    <property type="component" value="Unassembled WGS sequence"/>
</dbReference>
<evidence type="ECO:0000313" key="3">
    <source>
        <dbReference type="Proteomes" id="UP000814176"/>
    </source>
</evidence>
<organism evidence="2 3">
    <name type="scientific">Rhodofomes roseus</name>
    <dbReference type="NCBI Taxonomy" id="34475"/>
    <lineage>
        <taxon>Eukaryota</taxon>
        <taxon>Fungi</taxon>
        <taxon>Dikarya</taxon>
        <taxon>Basidiomycota</taxon>
        <taxon>Agaricomycotina</taxon>
        <taxon>Agaricomycetes</taxon>
        <taxon>Polyporales</taxon>
        <taxon>Rhodofomes</taxon>
    </lineage>
</organism>
<reference evidence="2 3" key="1">
    <citation type="journal article" date="2021" name="Environ. Microbiol.">
        <title>Gene family expansions and transcriptome signatures uncover fungal adaptations to wood decay.</title>
        <authorList>
            <person name="Hage H."/>
            <person name="Miyauchi S."/>
            <person name="Viragh M."/>
            <person name="Drula E."/>
            <person name="Min B."/>
            <person name="Chaduli D."/>
            <person name="Navarro D."/>
            <person name="Favel A."/>
            <person name="Norest M."/>
            <person name="Lesage-Meessen L."/>
            <person name="Balint B."/>
            <person name="Merenyi Z."/>
            <person name="de Eugenio L."/>
            <person name="Morin E."/>
            <person name="Martinez A.T."/>
            <person name="Baldrian P."/>
            <person name="Stursova M."/>
            <person name="Martinez M.J."/>
            <person name="Novotny C."/>
            <person name="Magnuson J.K."/>
            <person name="Spatafora J.W."/>
            <person name="Maurice S."/>
            <person name="Pangilinan J."/>
            <person name="Andreopoulos W."/>
            <person name="LaButti K."/>
            <person name="Hundley H."/>
            <person name="Na H."/>
            <person name="Kuo A."/>
            <person name="Barry K."/>
            <person name="Lipzen A."/>
            <person name="Henrissat B."/>
            <person name="Riley R."/>
            <person name="Ahrendt S."/>
            <person name="Nagy L.G."/>
            <person name="Grigoriev I.V."/>
            <person name="Martin F."/>
            <person name="Rosso M.N."/>
        </authorList>
    </citation>
    <scope>NUCLEOTIDE SEQUENCE [LARGE SCALE GENOMIC DNA]</scope>
    <source>
        <strain evidence="2 3">CIRM-BRFM 1785</strain>
    </source>
</reference>
<keyword evidence="3" id="KW-1185">Reference proteome</keyword>
<evidence type="ECO:0000313" key="2">
    <source>
        <dbReference type="EMBL" id="KAH9837541.1"/>
    </source>
</evidence>
<dbReference type="SUPFAM" id="SSF46689">
    <property type="entry name" value="Homeodomain-like"/>
    <property type="match status" value="1"/>
</dbReference>
<evidence type="ECO:0000256" key="1">
    <source>
        <dbReference type="SAM" id="MobiDB-lite"/>
    </source>
</evidence>
<dbReference type="Gene3D" id="1.10.10.60">
    <property type="entry name" value="Homeodomain-like"/>
    <property type="match status" value="1"/>
</dbReference>
<protein>
    <submittedName>
        <fullName evidence="2">Uncharacterized protein</fullName>
    </submittedName>
</protein>
<proteinExistence type="predicted"/>
<comment type="caution">
    <text evidence="2">The sequence shown here is derived from an EMBL/GenBank/DDBJ whole genome shotgun (WGS) entry which is preliminary data.</text>
</comment>
<dbReference type="EMBL" id="JADCUA010000008">
    <property type="protein sequence ID" value="KAH9837541.1"/>
    <property type="molecule type" value="Genomic_DNA"/>
</dbReference>
<feature type="compositionally biased region" description="Low complexity" evidence="1">
    <location>
        <begin position="338"/>
        <end position="350"/>
    </location>
</feature>
<gene>
    <name evidence="2" type="ORF">C8Q71DRAFT_547677</name>
</gene>
<dbReference type="RefSeq" id="XP_047779579.1">
    <property type="nucleotide sequence ID" value="XM_047919277.1"/>
</dbReference>
<feature type="region of interest" description="Disordered" evidence="1">
    <location>
        <begin position="244"/>
        <end position="285"/>
    </location>
</feature>
<feature type="compositionally biased region" description="Low complexity" evidence="1">
    <location>
        <begin position="258"/>
        <end position="282"/>
    </location>
</feature>
<accession>A0ABQ8KHR4</accession>
<name>A0ABQ8KHR4_9APHY</name>
<feature type="region of interest" description="Disordered" evidence="1">
    <location>
        <begin position="338"/>
        <end position="378"/>
    </location>
</feature>